<keyword evidence="3" id="KW-0418">Kinase</keyword>
<keyword evidence="1" id="KW-0597">Phosphoprotein</keyword>
<gene>
    <name evidence="5" type="ORF">BWZ43_07695</name>
</gene>
<dbReference type="GO" id="GO:0000155">
    <property type="term" value="F:phosphorelay sensor kinase activity"/>
    <property type="evidence" value="ECO:0007669"/>
    <property type="project" value="InterPro"/>
</dbReference>
<dbReference type="SMART" id="SM01317">
    <property type="entry name" value="SPOB_ab"/>
    <property type="match status" value="1"/>
</dbReference>
<keyword evidence="2" id="KW-0808">Transferase</keyword>
<dbReference type="Gene3D" id="3.30.565.30">
    <property type="entry name" value="Sporulation initiation phosphotransferase B (SpoOB), C-terminal domain"/>
    <property type="match status" value="1"/>
</dbReference>
<dbReference type="Proteomes" id="UP000189761">
    <property type="component" value="Unassembled WGS sequence"/>
</dbReference>
<protein>
    <recommendedName>
        <fullName evidence="4">Sporulation initiation phosphotransferase B C-terminal domain-containing protein</fullName>
    </recommendedName>
</protein>
<dbReference type="Pfam" id="PF14682">
    <property type="entry name" value="SPOB_ab"/>
    <property type="match status" value="1"/>
</dbReference>
<reference evidence="5 6" key="1">
    <citation type="submission" date="2017-01" db="EMBL/GenBank/DDBJ databases">
        <title>Draft genome sequence of Bacillus oleronius.</title>
        <authorList>
            <person name="Allam M."/>
        </authorList>
    </citation>
    <scope>NUCLEOTIDE SEQUENCE [LARGE SCALE GENOMIC DNA]</scope>
    <source>
        <strain evidence="5 6">DSM 9356</strain>
    </source>
</reference>
<evidence type="ECO:0000313" key="5">
    <source>
        <dbReference type="EMBL" id="OOP68944.1"/>
    </source>
</evidence>
<dbReference type="EMBL" id="MTLA01000073">
    <property type="protein sequence ID" value="OOP68944.1"/>
    <property type="molecule type" value="Genomic_DNA"/>
</dbReference>
<feature type="domain" description="Sporulation initiation phosphotransferase B C-terminal" evidence="4">
    <location>
        <begin position="58"/>
        <end position="168"/>
    </location>
</feature>
<evidence type="ECO:0000313" key="6">
    <source>
        <dbReference type="Proteomes" id="UP000189761"/>
    </source>
</evidence>
<dbReference type="InterPro" id="IPR016120">
    <property type="entry name" value="Sig_transdc_His_kin_SpoOB"/>
</dbReference>
<dbReference type="RefSeq" id="WP_078109884.1">
    <property type="nucleotide sequence ID" value="NZ_CP065424.1"/>
</dbReference>
<sequence length="177" mass="21087">MENWTVVDVLRHARHDWMNRLQLIKGNIALNKIDSVERILEEMILEAQQESRLSNLKLPHFAEILLTFNWKPHPYHMEYEILNESGGLTVDDQWLSTWIQSFFHILDSAVEPYQENYLSITFERFQGKTRFVFDFNGTIKEQKLSILSQWFAAQKEIVEDVKIKEMDILHFSAEFIL</sequence>
<dbReference type="SUPFAM" id="SSF55890">
    <property type="entry name" value="Sporulation response regulatory protein Spo0B"/>
    <property type="match status" value="1"/>
</dbReference>
<dbReference type="InterPro" id="IPR016122">
    <property type="entry name" value="SpoOB_C"/>
</dbReference>
<evidence type="ECO:0000256" key="1">
    <source>
        <dbReference type="ARBA" id="ARBA00022553"/>
    </source>
</evidence>
<name>A0A8E2LG94_9BACI</name>
<comment type="caution">
    <text evidence="5">The sequence shown here is derived from an EMBL/GenBank/DDBJ whole genome shotgun (WGS) entry which is preliminary data.</text>
</comment>
<dbReference type="Pfam" id="PF14689">
    <property type="entry name" value="SPOB_a"/>
    <property type="match status" value="1"/>
</dbReference>
<keyword evidence="6" id="KW-1185">Reference proteome</keyword>
<dbReference type="InterPro" id="IPR039506">
    <property type="entry name" value="SPOB_a"/>
</dbReference>
<organism evidence="5 6">
    <name type="scientific">Heyndrickxia oleronia</name>
    <dbReference type="NCBI Taxonomy" id="38875"/>
    <lineage>
        <taxon>Bacteria</taxon>
        <taxon>Bacillati</taxon>
        <taxon>Bacillota</taxon>
        <taxon>Bacilli</taxon>
        <taxon>Bacillales</taxon>
        <taxon>Bacillaceae</taxon>
        <taxon>Heyndrickxia</taxon>
    </lineage>
</organism>
<dbReference type="InterPro" id="IPR037100">
    <property type="entry name" value="Spo0B_C_sf"/>
</dbReference>
<evidence type="ECO:0000259" key="4">
    <source>
        <dbReference type="SMART" id="SM01317"/>
    </source>
</evidence>
<dbReference type="Gene3D" id="1.10.287.130">
    <property type="match status" value="1"/>
</dbReference>
<evidence type="ECO:0000256" key="3">
    <source>
        <dbReference type="ARBA" id="ARBA00022777"/>
    </source>
</evidence>
<proteinExistence type="predicted"/>
<accession>A0A8E2LG94</accession>
<dbReference type="AlphaFoldDB" id="A0A8E2LG94"/>
<evidence type="ECO:0000256" key="2">
    <source>
        <dbReference type="ARBA" id="ARBA00022679"/>
    </source>
</evidence>